<comment type="similarity">
    <text evidence="8 9">Belongs to the TonB-dependent receptor family.</text>
</comment>
<dbReference type="AlphaFoldDB" id="A0A2T5G119"/>
<feature type="domain" description="TonB-dependent receptor-like beta-barrel" evidence="11">
    <location>
        <begin position="313"/>
        <end position="701"/>
    </location>
</feature>
<evidence type="ECO:0000256" key="5">
    <source>
        <dbReference type="ARBA" id="ARBA00023077"/>
    </source>
</evidence>
<protein>
    <submittedName>
        <fullName evidence="13">TonB-dependent receptor</fullName>
    </submittedName>
</protein>
<evidence type="ECO:0000259" key="12">
    <source>
        <dbReference type="Pfam" id="PF07715"/>
    </source>
</evidence>
<evidence type="ECO:0000313" key="13">
    <source>
        <dbReference type="EMBL" id="PTQ12856.1"/>
    </source>
</evidence>
<keyword evidence="7 8" id="KW-0998">Cell outer membrane</keyword>
<gene>
    <name evidence="13" type="ORF">CLG96_01530</name>
</gene>
<evidence type="ECO:0000256" key="2">
    <source>
        <dbReference type="ARBA" id="ARBA00022448"/>
    </source>
</evidence>
<evidence type="ECO:0000256" key="6">
    <source>
        <dbReference type="ARBA" id="ARBA00023136"/>
    </source>
</evidence>
<keyword evidence="10" id="KW-0732">Signal</keyword>
<keyword evidence="6 8" id="KW-0472">Membrane</keyword>
<dbReference type="PANTHER" id="PTHR40980:SF4">
    <property type="entry name" value="TONB-DEPENDENT RECEPTOR-LIKE BETA-BARREL DOMAIN-CONTAINING PROTEIN"/>
    <property type="match status" value="1"/>
</dbReference>
<dbReference type="PANTHER" id="PTHR40980">
    <property type="entry name" value="PLUG DOMAIN-CONTAINING PROTEIN"/>
    <property type="match status" value="1"/>
</dbReference>
<dbReference type="SUPFAM" id="SSF56935">
    <property type="entry name" value="Porins"/>
    <property type="match status" value="1"/>
</dbReference>
<dbReference type="Pfam" id="PF00593">
    <property type="entry name" value="TonB_dep_Rec_b-barrel"/>
    <property type="match status" value="1"/>
</dbReference>
<feature type="signal peptide" evidence="10">
    <location>
        <begin position="1"/>
        <end position="24"/>
    </location>
</feature>
<dbReference type="InterPro" id="IPR039426">
    <property type="entry name" value="TonB-dep_rcpt-like"/>
</dbReference>
<dbReference type="InterPro" id="IPR012910">
    <property type="entry name" value="Plug_dom"/>
</dbReference>
<reference evidence="13 14" key="1">
    <citation type="submission" date="2017-09" db="EMBL/GenBank/DDBJ databases">
        <title>Sphingomonas panjinensis sp.nov., isolated from oil-contaminated soil.</title>
        <authorList>
            <person name="Wang L."/>
            <person name="Chen L."/>
        </authorList>
    </citation>
    <scope>NUCLEOTIDE SEQUENCE [LARGE SCALE GENOMIC DNA]</scope>
    <source>
        <strain evidence="13 14">FW-11</strain>
    </source>
</reference>
<dbReference type="CDD" id="cd01347">
    <property type="entry name" value="ligand_gated_channel"/>
    <property type="match status" value="1"/>
</dbReference>
<comment type="caution">
    <text evidence="13">The sequence shown here is derived from an EMBL/GenBank/DDBJ whole genome shotgun (WGS) entry which is preliminary data.</text>
</comment>
<keyword evidence="14" id="KW-1185">Reference proteome</keyword>
<proteinExistence type="inferred from homology"/>
<keyword evidence="5 9" id="KW-0798">TonB box</keyword>
<dbReference type="PROSITE" id="PS52016">
    <property type="entry name" value="TONB_DEPENDENT_REC_3"/>
    <property type="match status" value="1"/>
</dbReference>
<keyword evidence="3 8" id="KW-1134">Transmembrane beta strand</keyword>
<dbReference type="Pfam" id="PF07715">
    <property type="entry name" value="Plug"/>
    <property type="match status" value="1"/>
</dbReference>
<keyword evidence="4 8" id="KW-0812">Transmembrane</keyword>
<dbReference type="RefSeq" id="WP_107966093.1">
    <property type="nucleotide sequence ID" value="NZ_NWBU01000004.1"/>
</dbReference>
<dbReference type="EMBL" id="NWBU01000004">
    <property type="protein sequence ID" value="PTQ12856.1"/>
    <property type="molecule type" value="Genomic_DNA"/>
</dbReference>
<evidence type="ECO:0000313" key="14">
    <source>
        <dbReference type="Proteomes" id="UP000244162"/>
    </source>
</evidence>
<keyword evidence="13" id="KW-0675">Receptor</keyword>
<dbReference type="Gene3D" id="2.170.130.10">
    <property type="entry name" value="TonB-dependent receptor, plug domain"/>
    <property type="match status" value="1"/>
</dbReference>
<evidence type="ECO:0000259" key="11">
    <source>
        <dbReference type="Pfam" id="PF00593"/>
    </source>
</evidence>
<dbReference type="Proteomes" id="UP000244162">
    <property type="component" value="Unassembled WGS sequence"/>
</dbReference>
<comment type="subcellular location">
    <subcellularLocation>
        <location evidence="1 8">Cell outer membrane</location>
        <topology evidence="1 8">Multi-pass membrane protein</topology>
    </subcellularLocation>
</comment>
<sequence>MKKKNLFLIGAAIAPFIFSSPSIAQTATVPEESEQVRANEIIVTAAIAFRNRTEDTNPVLSYDLEYFQRFEPVSVGEMLKRVPGVTFTSDVLEYDGAQMRGLPPGFTQVLINGRRAPGAGADRSFFVDRIPAELVERIEIVRAPRADQPSEGIAGTLNIITKEAASFEGGFAKAGTLINEDGGVRPSGAIAYADTLGDTSFWAALNYQERRNPKKKISERFDGDLFFDNRELQDDTRDGSDLSANAEITTRIGEGRLRVGGLVVDTDRDEDETSIEYVLRDGLDAEELGERFIPKQSDLVIDGAEVQRERISQQTYAITADLELPVGPGEFGLRSAWNGFRDDTLTEVDQGDTLDELELDERLFQDIKDDEYQATAFYSFKAGSLSAKLGLDYLNKERNGSLLEDGSQDEPVAGALFTIKEKRYDPYARLTFEPSSSITIDAGLRYEITRRKVASNPEEEVGLTDRASYNAESLNPSFHFRFTPTGNDQFRASLARTVRRPNYDYIAPFRQFEEPADENVLVGNPDLKNERAWGVDIGYERRLAGKGIVGVNFFYRDISDLIEVNATGEEIDGFREVTPRNVGDGKTWGVEFDFSTPLAFLGAPDTGIFANYTYLDSETTDPFTGEKRRFNNQPHHIYNAGFIQTVRAVDASFGASISGRSKARESNFDETVDLTYGADLEAFVEKRFGRNFVLRFSAQNLLNRAKRETFDKFDGDSFDEIVANRAAGELDEHELERERAGRLFQVTLRAAF</sequence>
<dbReference type="InterPro" id="IPR036942">
    <property type="entry name" value="Beta-barrel_TonB_sf"/>
</dbReference>
<feature type="domain" description="TonB-dependent receptor plug" evidence="12">
    <location>
        <begin position="57"/>
        <end position="155"/>
    </location>
</feature>
<evidence type="ECO:0000256" key="3">
    <source>
        <dbReference type="ARBA" id="ARBA00022452"/>
    </source>
</evidence>
<evidence type="ECO:0000256" key="4">
    <source>
        <dbReference type="ARBA" id="ARBA00022692"/>
    </source>
</evidence>
<dbReference type="InterPro" id="IPR000531">
    <property type="entry name" value="Beta-barrel_TonB"/>
</dbReference>
<dbReference type="GO" id="GO:0009279">
    <property type="term" value="C:cell outer membrane"/>
    <property type="evidence" value="ECO:0007669"/>
    <property type="project" value="UniProtKB-SubCell"/>
</dbReference>
<dbReference type="InterPro" id="IPR037066">
    <property type="entry name" value="Plug_dom_sf"/>
</dbReference>
<organism evidence="13 14">
    <name type="scientific">Sphingomonas oleivorans</name>
    <dbReference type="NCBI Taxonomy" id="1735121"/>
    <lineage>
        <taxon>Bacteria</taxon>
        <taxon>Pseudomonadati</taxon>
        <taxon>Pseudomonadota</taxon>
        <taxon>Alphaproteobacteria</taxon>
        <taxon>Sphingomonadales</taxon>
        <taxon>Sphingomonadaceae</taxon>
        <taxon>Sphingomonas</taxon>
    </lineage>
</organism>
<evidence type="ECO:0000256" key="1">
    <source>
        <dbReference type="ARBA" id="ARBA00004571"/>
    </source>
</evidence>
<keyword evidence="2 8" id="KW-0813">Transport</keyword>
<accession>A0A2T5G119</accession>
<dbReference type="Gene3D" id="2.40.170.20">
    <property type="entry name" value="TonB-dependent receptor, beta-barrel domain"/>
    <property type="match status" value="1"/>
</dbReference>
<evidence type="ECO:0000256" key="9">
    <source>
        <dbReference type="RuleBase" id="RU003357"/>
    </source>
</evidence>
<evidence type="ECO:0000256" key="8">
    <source>
        <dbReference type="PROSITE-ProRule" id="PRU01360"/>
    </source>
</evidence>
<feature type="chain" id="PRO_5015629342" evidence="10">
    <location>
        <begin position="25"/>
        <end position="752"/>
    </location>
</feature>
<name>A0A2T5G119_9SPHN</name>
<evidence type="ECO:0000256" key="10">
    <source>
        <dbReference type="SAM" id="SignalP"/>
    </source>
</evidence>
<evidence type="ECO:0000256" key="7">
    <source>
        <dbReference type="ARBA" id="ARBA00023237"/>
    </source>
</evidence>